<sequence>MQQREVTDKNNTTWTCVQAYGGLAKEASEKAAALAENDNGTIPVVCTPGGGAKSVRLALAKNWLEGTPDETLLAEIEAVQEQDAAEKV</sequence>
<reference evidence="2" key="1">
    <citation type="journal article" date="2019" name="Int. J. Syst. Evol. Microbiol.">
        <title>The Global Catalogue of Microorganisms (GCM) 10K type strain sequencing project: providing services to taxonomists for standard genome sequencing and annotation.</title>
        <authorList>
            <consortium name="The Broad Institute Genomics Platform"/>
            <consortium name="The Broad Institute Genome Sequencing Center for Infectious Disease"/>
            <person name="Wu L."/>
            <person name="Ma J."/>
        </authorList>
    </citation>
    <scope>NUCLEOTIDE SEQUENCE [LARGE SCALE GENOMIC DNA]</scope>
    <source>
        <strain evidence="2">KCTC 23984</strain>
    </source>
</reference>
<protein>
    <submittedName>
        <fullName evidence="1">Uncharacterized protein</fullName>
    </submittedName>
</protein>
<dbReference type="RefSeq" id="WP_377484402.1">
    <property type="nucleotide sequence ID" value="NZ_JBHUOX010000007.1"/>
</dbReference>
<dbReference type="EMBL" id="JBHUOX010000007">
    <property type="protein sequence ID" value="MFD3000895.1"/>
    <property type="molecule type" value="Genomic_DNA"/>
</dbReference>
<dbReference type="Proteomes" id="UP001597641">
    <property type="component" value="Unassembled WGS sequence"/>
</dbReference>
<evidence type="ECO:0000313" key="1">
    <source>
        <dbReference type="EMBL" id="MFD3000895.1"/>
    </source>
</evidence>
<gene>
    <name evidence="1" type="ORF">ACFS7Z_11020</name>
</gene>
<evidence type="ECO:0000313" key="2">
    <source>
        <dbReference type="Proteomes" id="UP001597641"/>
    </source>
</evidence>
<name>A0ABW6BUD0_9BACT</name>
<proteinExistence type="predicted"/>
<keyword evidence="2" id="KW-1185">Reference proteome</keyword>
<organism evidence="1 2">
    <name type="scientific">Pontibacter toksunensis</name>
    <dbReference type="NCBI Taxonomy" id="1332631"/>
    <lineage>
        <taxon>Bacteria</taxon>
        <taxon>Pseudomonadati</taxon>
        <taxon>Bacteroidota</taxon>
        <taxon>Cytophagia</taxon>
        <taxon>Cytophagales</taxon>
        <taxon>Hymenobacteraceae</taxon>
        <taxon>Pontibacter</taxon>
    </lineage>
</organism>
<comment type="caution">
    <text evidence="1">The sequence shown here is derived from an EMBL/GenBank/DDBJ whole genome shotgun (WGS) entry which is preliminary data.</text>
</comment>
<accession>A0ABW6BUD0</accession>